<accession>A0ABZ1H4L7</accession>
<keyword evidence="1" id="KW-0472">Membrane</keyword>
<keyword evidence="1" id="KW-0812">Transmembrane</keyword>
<keyword evidence="3" id="KW-1185">Reference proteome</keyword>
<evidence type="ECO:0000256" key="1">
    <source>
        <dbReference type="SAM" id="Phobius"/>
    </source>
</evidence>
<feature type="transmembrane region" description="Helical" evidence="1">
    <location>
        <begin position="7"/>
        <end position="31"/>
    </location>
</feature>
<name>A0ABZ1H4L7_STRPH</name>
<protein>
    <submittedName>
        <fullName evidence="2">Uncharacterized protein</fullName>
    </submittedName>
</protein>
<dbReference type="GeneID" id="93933360"/>
<gene>
    <name evidence="2" type="ORF">OHB35_09750</name>
</gene>
<evidence type="ECO:0000313" key="3">
    <source>
        <dbReference type="Proteomes" id="UP001340816"/>
    </source>
</evidence>
<evidence type="ECO:0000313" key="2">
    <source>
        <dbReference type="EMBL" id="WSD13497.1"/>
    </source>
</evidence>
<sequence>MARRGGCLINGCLGVLLLALVLVVGLMVSFWNSGREAEADARDQVTADVDATRARLARAAADGVLLDTEIERAVRSLGKTSKAIERREGQVTVTARFIGMVNFGFGGRDASGCYRFDVGRTGADRTVGVRELPDKACLFPSGMTYREPEAVAEDISTELRTAVADGGPEGARSAEVWQTGGVELRDSEVRGGQLTALVQLSGVTGWHDKGCYEFRAAKSSVTAKRLKPEGCYGRIG</sequence>
<reference evidence="2 3" key="1">
    <citation type="submission" date="2022-10" db="EMBL/GenBank/DDBJ databases">
        <title>The complete genomes of actinobacterial strains from the NBC collection.</title>
        <authorList>
            <person name="Joergensen T.S."/>
            <person name="Alvarez Arevalo M."/>
            <person name="Sterndorff E.B."/>
            <person name="Faurdal D."/>
            <person name="Vuksanovic O."/>
            <person name="Mourched A.-S."/>
            <person name="Charusanti P."/>
            <person name="Shaw S."/>
            <person name="Blin K."/>
            <person name="Weber T."/>
        </authorList>
    </citation>
    <scope>NUCLEOTIDE SEQUENCE [LARGE SCALE GENOMIC DNA]</scope>
    <source>
        <strain evidence="2 3">NBC 01752</strain>
    </source>
</reference>
<dbReference type="Proteomes" id="UP001340816">
    <property type="component" value="Chromosome"/>
</dbReference>
<proteinExistence type="predicted"/>
<dbReference type="RefSeq" id="WP_326758452.1">
    <property type="nucleotide sequence ID" value="NZ_CP108011.1"/>
</dbReference>
<keyword evidence="1" id="KW-1133">Transmembrane helix</keyword>
<dbReference type="EMBL" id="CP109135">
    <property type="protein sequence ID" value="WSD13497.1"/>
    <property type="molecule type" value="Genomic_DNA"/>
</dbReference>
<organism evidence="2 3">
    <name type="scientific">Streptomyces phaeochromogenes</name>
    <dbReference type="NCBI Taxonomy" id="1923"/>
    <lineage>
        <taxon>Bacteria</taxon>
        <taxon>Bacillati</taxon>
        <taxon>Actinomycetota</taxon>
        <taxon>Actinomycetes</taxon>
        <taxon>Kitasatosporales</taxon>
        <taxon>Streptomycetaceae</taxon>
        <taxon>Streptomyces</taxon>
        <taxon>Streptomyces phaeochromogenes group</taxon>
    </lineage>
</organism>